<proteinExistence type="predicted"/>
<feature type="domain" description="Glycosyl transferase family 1" evidence="1">
    <location>
        <begin position="180"/>
        <end position="247"/>
    </location>
</feature>
<evidence type="ECO:0000313" key="3">
    <source>
        <dbReference type="EMBL" id="SVD87622.1"/>
    </source>
</evidence>
<gene>
    <name evidence="3" type="ORF">METZ01_LOCUS440476</name>
</gene>
<feature type="domain" description="Glycosyltransferase subfamily 4-like N-terminal" evidence="2">
    <location>
        <begin position="16"/>
        <end position="172"/>
    </location>
</feature>
<dbReference type="PANTHER" id="PTHR45947">
    <property type="entry name" value="SULFOQUINOVOSYL TRANSFERASE SQD2"/>
    <property type="match status" value="1"/>
</dbReference>
<dbReference type="Pfam" id="PF13439">
    <property type="entry name" value="Glyco_transf_4"/>
    <property type="match status" value="1"/>
</dbReference>
<dbReference type="Gene3D" id="3.40.50.2000">
    <property type="entry name" value="Glycogen Phosphorylase B"/>
    <property type="match status" value="2"/>
</dbReference>
<dbReference type="PANTHER" id="PTHR45947:SF3">
    <property type="entry name" value="SULFOQUINOVOSYL TRANSFERASE SQD2"/>
    <property type="match status" value="1"/>
</dbReference>
<evidence type="ECO:0008006" key="4">
    <source>
        <dbReference type="Google" id="ProtNLM"/>
    </source>
</evidence>
<feature type="non-terminal residue" evidence="3">
    <location>
        <position position="247"/>
    </location>
</feature>
<dbReference type="InterPro" id="IPR050194">
    <property type="entry name" value="Glycosyltransferase_grp1"/>
</dbReference>
<dbReference type="GO" id="GO:0016757">
    <property type="term" value="F:glycosyltransferase activity"/>
    <property type="evidence" value="ECO:0007669"/>
    <property type="project" value="InterPro"/>
</dbReference>
<name>A0A382YWI8_9ZZZZ</name>
<sequence>MKLLPILLVLPSYAGGGAERVIINLIENIDSNLFDPYLVMQNTKGPLKCDISEKKIIDLSASKFRYALLPLIKEINRVKPTIVLSTFPHITISLLIFRKLLPRDTIILGREPNMPSSSLSHRPFSFIFKRLYNNFMPNIDGVIATSIAMKKELICRGIAKNKISIIYNPIHMNKIRKSLKAERFGGKGLRLVFVGRLVYQKGLDRILPILKDIEDIHLTILGEGSEDIRLKNIVRKLDITNKVTFLG</sequence>
<dbReference type="SUPFAM" id="SSF53756">
    <property type="entry name" value="UDP-Glycosyltransferase/glycogen phosphorylase"/>
    <property type="match status" value="1"/>
</dbReference>
<dbReference type="AlphaFoldDB" id="A0A382YWI8"/>
<reference evidence="3" key="1">
    <citation type="submission" date="2018-05" db="EMBL/GenBank/DDBJ databases">
        <authorList>
            <person name="Lanie J.A."/>
            <person name="Ng W.-L."/>
            <person name="Kazmierczak K.M."/>
            <person name="Andrzejewski T.M."/>
            <person name="Davidsen T.M."/>
            <person name="Wayne K.J."/>
            <person name="Tettelin H."/>
            <person name="Glass J.I."/>
            <person name="Rusch D."/>
            <person name="Podicherti R."/>
            <person name="Tsui H.-C.T."/>
            <person name="Winkler M.E."/>
        </authorList>
    </citation>
    <scope>NUCLEOTIDE SEQUENCE</scope>
</reference>
<dbReference type="EMBL" id="UINC01179110">
    <property type="protein sequence ID" value="SVD87622.1"/>
    <property type="molecule type" value="Genomic_DNA"/>
</dbReference>
<dbReference type="InterPro" id="IPR001296">
    <property type="entry name" value="Glyco_trans_1"/>
</dbReference>
<protein>
    <recommendedName>
        <fullName evidence="4">Glycosyl transferase family 1 domain-containing protein</fullName>
    </recommendedName>
</protein>
<accession>A0A382YWI8</accession>
<organism evidence="3">
    <name type="scientific">marine metagenome</name>
    <dbReference type="NCBI Taxonomy" id="408172"/>
    <lineage>
        <taxon>unclassified sequences</taxon>
        <taxon>metagenomes</taxon>
        <taxon>ecological metagenomes</taxon>
    </lineage>
</organism>
<evidence type="ECO:0000259" key="2">
    <source>
        <dbReference type="Pfam" id="PF13439"/>
    </source>
</evidence>
<dbReference type="Pfam" id="PF00534">
    <property type="entry name" value="Glycos_transf_1"/>
    <property type="match status" value="1"/>
</dbReference>
<evidence type="ECO:0000259" key="1">
    <source>
        <dbReference type="Pfam" id="PF00534"/>
    </source>
</evidence>
<dbReference type="InterPro" id="IPR028098">
    <property type="entry name" value="Glyco_trans_4-like_N"/>
</dbReference>